<protein>
    <submittedName>
        <fullName evidence="1">Uncharacterized protein</fullName>
    </submittedName>
</protein>
<dbReference type="AlphaFoldDB" id="A0A9D4AQU6"/>
<evidence type="ECO:0000313" key="1">
    <source>
        <dbReference type="EMBL" id="KAH1165121.1"/>
    </source>
</evidence>
<accession>A0A9D4AQU6</accession>
<organism evidence="1 2">
    <name type="scientific">Mauremys mutica</name>
    <name type="common">yellowpond turtle</name>
    <dbReference type="NCBI Taxonomy" id="74926"/>
    <lineage>
        <taxon>Eukaryota</taxon>
        <taxon>Metazoa</taxon>
        <taxon>Chordata</taxon>
        <taxon>Craniata</taxon>
        <taxon>Vertebrata</taxon>
        <taxon>Euteleostomi</taxon>
        <taxon>Archelosauria</taxon>
        <taxon>Testudinata</taxon>
        <taxon>Testudines</taxon>
        <taxon>Cryptodira</taxon>
        <taxon>Durocryptodira</taxon>
        <taxon>Testudinoidea</taxon>
        <taxon>Geoemydidae</taxon>
        <taxon>Geoemydinae</taxon>
        <taxon>Mauremys</taxon>
    </lineage>
</organism>
<name>A0A9D4AQU6_9SAUR</name>
<evidence type="ECO:0000313" key="2">
    <source>
        <dbReference type="Proteomes" id="UP000827986"/>
    </source>
</evidence>
<gene>
    <name evidence="1" type="ORF">KIL84_022680</name>
</gene>
<comment type="caution">
    <text evidence="1">The sequence shown here is derived from an EMBL/GenBank/DDBJ whole genome shotgun (WGS) entry which is preliminary data.</text>
</comment>
<dbReference type="EMBL" id="JAHDVG010000488">
    <property type="protein sequence ID" value="KAH1165121.1"/>
    <property type="molecule type" value="Genomic_DNA"/>
</dbReference>
<proteinExistence type="predicted"/>
<keyword evidence="2" id="KW-1185">Reference proteome</keyword>
<sequence length="102" mass="11763">MILRRMNETSSWSLLIRFRILQHILSGMHSLTVIGKITLINKSGGTNPACYPHSHMPPSPQWPYWYLCATYQFTSPMAPYHREPRVEQSYLLQPATSPSPFT</sequence>
<reference evidence="1" key="1">
    <citation type="submission" date="2021-09" db="EMBL/GenBank/DDBJ databases">
        <title>The genome of Mauremys mutica provides insights into the evolution of semi-aquatic lifestyle.</title>
        <authorList>
            <person name="Gong S."/>
            <person name="Gao Y."/>
        </authorList>
    </citation>
    <scope>NUCLEOTIDE SEQUENCE</scope>
    <source>
        <strain evidence="1">MM-2020</strain>
        <tissue evidence="1">Muscle</tissue>
    </source>
</reference>
<dbReference type="Proteomes" id="UP000827986">
    <property type="component" value="Unassembled WGS sequence"/>
</dbReference>